<evidence type="ECO:0000313" key="3">
    <source>
        <dbReference type="EMBL" id="PEG55052.1"/>
    </source>
</evidence>
<keyword evidence="5" id="KW-1185">Reference proteome</keyword>
<gene>
    <name evidence="2" type="ORF">BV510_20185</name>
    <name evidence="3" type="ORF">CRI78_07515</name>
</gene>
<accession>A0A1Q4HCD8</accession>
<dbReference type="Gene3D" id="3.30.10.20">
    <property type="match status" value="1"/>
</dbReference>
<dbReference type="OrthoDB" id="4335972at2"/>
<dbReference type="Proteomes" id="UP000220340">
    <property type="component" value="Unassembled WGS sequence"/>
</dbReference>
<dbReference type="EMBL" id="PDCR01000008">
    <property type="protein sequence ID" value="PEG55052.1"/>
    <property type="molecule type" value="Genomic_DNA"/>
</dbReference>
<evidence type="ECO:0000313" key="4">
    <source>
        <dbReference type="Proteomes" id="UP000191039"/>
    </source>
</evidence>
<dbReference type="STRING" id="1801.BRW64_14930"/>
<dbReference type="RefSeq" id="WP_073857036.1">
    <property type="nucleotide sequence ID" value="NZ_BAAATC010000003.1"/>
</dbReference>
<dbReference type="PROSITE" id="PS51318">
    <property type="entry name" value="TAT"/>
    <property type="match status" value="1"/>
</dbReference>
<reference evidence="3 5" key="2">
    <citation type="submission" date="2017-10" db="EMBL/GenBank/DDBJ databases">
        <title>The new phylogeny of genus Mycobacterium.</title>
        <authorList>
            <person name="Tortoli E."/>
            <person name="Trovato A."/>
            <person name="Cirillo D.M."/>
        </authorList>
    </citation>
    <scope>NUCLEOTIDE SEQUENCE [LARGE SCALE GENOMIC DNA]</scope>
    <source>
        <strain evidence="3 5">IP141170001</strain>
    </source>
</reference>
<dbReference type="AlphaFoldDB" id="A0A1Q4HCD8"/>
<organism evidence="3 5">
    <name type="scientific">Mycolicibacterium diernhoferi</name>
    <dbReference type="NCBI Taxonomy" id="1801"/>
    <lineage>
        <taxon>Bacteria</taxon>
        <taxon>Bacillati</taxon>
        <taxon>Actinomycetota</taxon>
        <taxon>Actinomycetes</taxon>
        <taxon>Mycobacteriales</taxon>
        <taxon>Mycobacteriaceae</taxon>
        <taxon>Mycolicibacterium</taxon>
    </lineage>
</organism>
<comment type="caution">
    <text evidence="3">The sequence shown here is derived from an EMBL/GenBank/DDBJ whole genome shotgun (WGS) entry which is preliminary data.</text>
</comment>
<proteinExistence type="predicted"/>
<evidence type="ECO:0000256" key="1">
    <source>
        <dbReference type="SAM" id="SignalP"/>
    </source>
</evidence>
<feature type="chain" id="PRO_5011899089" description="PASTA domain-containing protein" evidence="1">
    <location>
        <begin position="32"/>
        <end position="124"/>
    </location>
</feature>
<dbReference type="EMBL" id="MIJD01000241">
    <property type="protein sequence ID" value="OPE50951.1"/>
    <property type="molecule type" value="Genomic_DNA"/>
</dbReference>
<protein>
    <recommendedName>
        <fullName evidence="6">PASTA domain-containing protein</fullName>
    </recommendedName>
</protein>
<reference evidence="2 4" key="1">
    <citation type="submission" date="2016-09" db="EMBL/GenBank/DDBJ databases">
        <title>genome sequences of unsequenced Mycobacteria.</title>
        <authorList>
            <person name="Greninger A.L."/>
            <person name="Jerome K.R."/>
            <person name="Mcnair B."/>
            <person name="Wallis C."/>
            <person name="Fang F."/>
        </authorList>
    </citation>
    <scope>NUCLEOTIDE SEQUENCE [LARGE SCALE GENOMIC DNA]</scope>
    <source>
        <strain evidence="2 4">BM1</strain>
    </source>
</reference>
<sequence length="124" mass="13180">MNDHLKRRALALGAVAVLTSAVIGFAAPAQAADGFVMPDIDGMNLQEAEDAVNAAAHGIPMQMHSHNIKGMPQRQLSLADWLVCEQAPAAGEKITGATDVNFGVVREFDAARNKWDDMVAHACD</sequence>
<evidence type="ECO:0008006" key="6">
    <source>
        <dbReference type="Google" id="ProtNLM"/>
    </source>
</evidence>
<evidence type="ECO:0000313" key="5">
    <source>
        <dbReference type="Proteomes" id="UP000220340"/>
    </source>
</evidence>
<dbReference type="InterPro" id="IPR006311">
    <property type="entry name" value="TAT_signal"/>
</dbReference>
<evidence type="ECO:0000313" key="2">
    <source>
        <dbReference type="EMBL" id="OPE50951.1"/>
    </source>
</evidence>
<feature type="signal peptide" evidence="1">
    <location>
        <begin position="1"/>
        <end position="31"/>
    </location>
</feature>
<dbReference type="Proteomes" id="UP000191039">
    <property type="component" value="Unassembled WGS sequence"/>
</dbReference>
<keyword evidence="1" id="KW-0732">Signal</keyword>
<name>A0A1Q4HCD8_9MYCO</name>